<proteinExistence type="predicted"/>
<evidence type="ECO:0000259" key="3">
    <source>
        <dbReference type="Pfam" id="PF02769"/>
    </source>
</evidence>
<dbReference type="PANTHER" id="PTHR10256:SF0">
    <property type="entry name" value="INACTIVE SELENIDE, WATER DIKINASE-LIKE PROTEIN-RELATED"/>
    <property type="match status" value="1"/>
</dbReference>
<evidence type="ECO:0000256" key="1">
    <source>
        <dbReference type="ARBA" id="ARBA00022741"/>
    </source>
</evidence>
<evidence type="ECO:0000256" key="2">
    <source>
        <dbReference type="ARBA" id="ARBA00022840"/>
    </source>
</evidence>
<evidence type="ECO:0000313" key="4">
    <source>
        <dbReference type="EMBL" id="BFF97953.1"/>
    </source>
</evidence>
<gene>
    <name evidence="4" type="ORF">DMAD_06242</name>
</gene>
<keyword evidence="2" id="KW-0067">ATP-binding</keyword>
<dbReference type="InterPro" id="IPR036676">
    <property type="entry name" value="PurM-like_C_sf"/>
</dbReference>
<evidence type="ECO:0000313" key="5">
    <source>
        <dbReference type="Proteomes" id="UP001500889"/>
    </source>
</evidence>
<dbReference type="PANTHER" id="PTHR10256">
    <property type="entry name" value="SELENIDE, WATER DIKINASE"/>
    <property type="match status" value="1"/>
</dbReference>
<dbReference type="GO" id="GO:0004756">
    <property type="term" value="F:selenide, water dikinase activity"/>
    <property type="evidence" value="ECO:0007669"/>
    <property type="project" value="TreeGrafter"/>
</dbReference>
<dbReference type="SUPFAM" id="SSF56042">
    <property type="entry name" value="PurM C-terminal domain-like"/>
    <property type="match status" value="1"/>
</dbReference>
<dbReference type="InterPro" id="IPR010918">
    <property type="entry name" value="PurM-like_C_dom"/>
</dbReference>
<dbReference type="GO" id="GO:0005737">
    <property type="term" value="C:cytoplasm"/>
    <property type="evidence" value="ECO:0007669"/>
    <property type="project" value="TreeGrafter"/>
</dbReference>
<feature type="domain" description="PurM-like C-terminal" evidence="3">
    <location>
        <begin position="50"/>
        <end position="222"/>
    </location>
</feature>
<name>A0AAU9FQW8_DROMD</name>
<sequence length="235" mass="25772">MMRGYKRCAAEAGARITGIQSIVNPWCILGGVATSVCQKDGFIEQGNAIAGDVLLLTKPLGTQLALDAYQSICDAESRSKRIKLTITEEQVKQAHRQAINSMCRLNRVAARLMFKHNAHGTTQIGELGLVGHAQHLANMQKQELTFYIYNLPLIGHMAKLTMGKFGANDRQLLEGLAPELSGGLLICMPRKQAAAFCTEIKELDGRPACIIGMVTKGNRTVRLVKRPQHIHVKDD</sequence>
<reference evidence="4 5" key="1">
    <citation type="submission" date="2024-02" db="EMBL/GenBank/DDBJ databases">
        <title>A chromosome-level genome assembly of Drosophila madeirensis, a fruit fly species endemic to Madeira island.</title>
        <authorList>
            <person name="Tomihara K."/>
            <person name="Llopart A."/>
            <person name="Yamamoto D."/>
        </authorList>
    </citation>
    <scope>NUCLEOTIDE SEQUENCE [LARGE SCALE GENOMIC DNA]</scope>
    <source>
        <strain evidence="4 5">RF1</strain>
    </source>
</reference>
<dbReference type="EMBL" id="AP029265">
    <property type="protein sequence ID" value="BFF97953.1"/>
    <property type="molecule type" value="Genomic_DNA"/>
</dbReference>
<dbReference type="GO" id="GO:0016260">
    <property type="term" value="P:selenocysteine biosynthetic process"/>
    <property type="evidence" value="ECO:0007669"/>
    <property type="project" value="TreeGrafter"/>
</dbReference>
<organism evidence="4 5">
    <name type="scientific">Drosophila madeirensis</name>
    <name type="common">Fruit fly</name>
    <dbReference type="NCBI Taxonomy" id="30013"/>
    <lineage>
        <taxon>Eukaryota</taxon>
        <taxon>Metazoa</taxon>
        <taxon>Ecdysozoa</taxon>
        <taxon>Arthropoda</taxon>
        <taxon>Hexapoda</taxon>
        <taxon>Insecta</taxon>
        <taxon>Pterygota</taxon>
        <taxon>Neoptera</taxon>
        <taxon>Endopterygota</taxon>
        <taxon>Diptera</taxon>
        <taxon>Brachycera</taxon>
        <taxon>Muscomorpha</taxon>
        <taxon>Ephydroidea</taxon>
        <taxon>Drosophilidae</taxon>
        <taxon>Drosophila</taxon>
        <taxon>Sophophora</taxon>
    </lineage>
</organism>
<accession>A0AAU9FQW8</accession>
<protein>
    <submittedName>
        <fullName evidence="4">Inactive selenide water dikinase-like protein</fullName>
    </submittedName>
</protein>
<dbReference type="InterPro" id="IPR004536">
    <property type="entry name" value="SPS/SelD"/>
</dbReference>
<keyword evidence="5" id="KW-1185">Reference proteome</keyword>
<keyword evidence="1" id="KW-0547">Nucleotide-binding</keyword>
<dbReference type="Pfam" id="PF02769">
    <property type="entry name" value="AIRS_C"/>
    <property type="match status" value="1"/>
</dbReference>
<dbReference type="Proteomes" id="UP001500889">
    <property type="component" value="Chromosome J"/>
</dbReference>
<dbReference type="AlphaFoldDB" id="A0AAU9FQW8"/>
<dbReference type="Gene3D" id="3.90.650.10">
    <property type="entry name" value="PurM-like C-terminal domain"/>
    <property type="match status" value="1"/>
</dbReference>
<dbReference type="GO" id="GO:0005524">
    <property type="term" value="F:ATP binding"/>
    <property type="evidence" value="ECO:0007669"/>
    <property type="project" value="UniProtKB-KW"/>
</dbReference>